<dbReference type="Proteomes" id="UP000183794">
    <property type="component" value="Unassembled WGS sequence"/>
</dbReference>
<organism evidence="1 2">
    <name type="scientific">Moritella viscosa</name>
    <dbReference type="NCBI Taxonomy" id="80854"/>
    <lineage>
        <taxon>Bacteria</taxon>
        <taxon>Pseudomonadati</taxon>
        <taxon>Pseudomonadota</taxon>
        <taxon>Gammaproteobacteria</taxon>
        <taxon>Alteromonadales</taxon>
        <taxon>Moritellaceae</taxon>
        <taxon>Moritella</taxon>
    </lineage>
</organism>
<name>A0A1L0B3J0_9GAMM</name>
<dbReference type="EMBL" id="FPLD01000040">
    <property type="protein sequence ID" value="SGY91043.1"/>
    <property type="molecule type" value="Genomic_DNA"/>
</dbReference>
<evidence type="ECO:0000313" key="1">
    <source>
        <dbReference type="EMBL" id="SGY91043.1"/>
    </source>
</evidence>
<protein>
    <submittedName>
        <fullName evidence="1">Calcium binding hemolysin protein, putative</fullName>
    </submittedName>
</protein>
<gene>
    <name evidence="1" type="ORF">NVI5450_1186</name>
</gene>
<reference evidence="1 2" key="1">
    <citation type="submission" date="2016-11" db="EMBL/GenBank/DDBJ databases">
        <authorList>
            <person name="Jaros S."/>
            <person name="Januszkiewicz K."/>
            <person name="Wedrychowicz H."/>
        </authorList>
    </citation>
    <scope>NUCLEOTIDE SEQUENCE [LARGE SCALE GENOMIC DNA]</scope>
    <source>
        <strain evidence="1">NVI 5450</strain>
    </source>
</reference>
<proteinExistence type="predicted"/>
<accession>A0A1L0B3J0</accession>
<dbReference type="AlphaFoldDB" id="A0A1L0B3J0"/>
<sequence length="454" mass="51205">MSGRIKPHQTSTKLLSSHPQIDTFVFFDGKYKDRLSAPTLSIVTRDTESTRNQRESYILSELAGNVHNDKLDLDWESDAPAPELKVGLSIDNAIFSSQSLILSSQNIFYQYKSANSDNKEQQVSTGHLEAIGISWRELIHPLEQCTNWRGLDTSSSFKSALLGVPANKSDTRVQCLSRVLNKIMDSSLASANEIIPIYGHGQQEILGWYDRFERVFVPKGKRLNEVMNYLGVTSDQQYLFFSPKDSILYKTDMDGGTVVIAEAVDVTLNKETLIYAATDYRDTIKPLGTSAHNLILTGRNGTDTYLFTPESMRDKNIVSILNHATDGKIDTLDLTAFSADDFTVFTHKQDLVLHYSREKAHDFYIIVKNQLSGTKQLEQWQHIKVRFGNPYSTYWLKDIAKSIQSSNRYQKMNIESGMLFLYSGQGFPVYTVDTTIDNVTPPLVLVCGDGRKNC</sequence>
<evidence type="ECO:0000313" key="2">
    <source>
        <dbReference type="Proteomes" id="UP000183794"/>
    </source>
</evidence>
<dbReference type="RefSeq" id="WP_139291888.1">
    <property type="nucleotide sequence ID" value="NZ_FPLD01000040.1"/>
</dbReference>